<dbReference type="PANTHER" id="PTHR10209:SF714">
    <property type="entry name" value="1-AMINOCYCLOPROPANE-1-CARBOXYLATE OXIDASE HOMOLOG 11-RELATED"/>
    <property type="match status" value="1"/>
</dbReference>
<feature type="domain" description="Fe2OG dioxygenase" evidence="7">
    <location>
        <begin position="215"/>
        <end position="315"/>
    </location>
</feature>
<evidence type="ECO:0000313" key="8">
    <source>
        <dbReference type="EMBL" id="GAA0158997.1"/>
    </source>
</evidence>
<sequence length="370" mass="42430">MGHQQSDDLDYYIKEAEEFEATKAGVKGLVDSGIKKIPKFFIQESGTLSKTTSKNAMQLPQVPIIDLKGIDDGFQRAQILEEIREASENWGFFQIINHGVSQNVMHAILEATRRFHEQPKEAKMELYSPDARQQVRFFSINGLFRETHCADWRDVFACNFLDDALDTEAAIPEICRNDTLDYMENMMKVRDLLSEILSEALGLDKDYLDGINCLKSEYLTCLYYPACPEPHFTIGSHKHSDSTFMTVLVQDNMGGLQVLYQNDWIDVTPLPGALVVNIGELIQLITNDKFKSVEHRVLASYQGPRISVGCFFYPSSQCMMKPYGPIKELLSDSNPPIYKEVTYLEYIHQYRKMAREQNQTLPHFKLYNDC</sequence>
<dbReference type="AlphaFoldDB" id="A0AAV3Q9T7"/>
<dbReference type="Proteomes" id="UP001454036">
    <property type="component" value="Unassembled WGS sequence"/>
</dbReference>
<dbReference type="GO" id="GO:0031418">
    <property type="term" value="F:L-ascorbic acid binding"/>
    <property type="evidence" value="ECO:0007669"/>
    <property type="project" value="UniProtKB-KW"/>
</dbReference>
<dbReference type="Gene3D" id="2.60.120.330">
    <property type="entry name" value="B-lactam Antibiotic, Isopenicillin N Synthase, Chain"/>
    <property type="match status" value="1"/>
</dbReference>
<gene>
    <name evidence="8" type="ORF">LIER_38771</name>
</gene>
<organism evidence="8 9">
    <name type="scientific">Lithospermum erythrorhizon</name>
    <name type="common">Purple gromwell</name>
    <name type="synonym">Lithospermum officinale var. erythrorhizon</name>
    <dbReference type="NCBI Taxonomy" id="34254"/>
    <lineage>
        <taxon>Eukaryota</taxon>
        <taxon>Viridiplantae</taxon>
        <taxon>Streptophyta</taxon>
        <taxon>Embryophyta</taxon>
        <taxon>Tracheophyta</taxon>
        <taxon>Spermatophyta</taxon>
        <taxon>Magnoliopsida</taxon>
        <taxon>eudicotyledons</taxon>
        <taxon>Gunneridae</taxon>
        <taxon>Pentapetalae</taxon>
        <taxon>asterids</taxon>
        <taxon>lamiids</taxon>
        <taxon>Boraginales</taxon>
        <taxon>Boraginaceae</taxon>
        <taxon>Boraginoideae</taxon>
        <taxon>Lithospermeae</taxon>
        <taxon>Lithospermum</taxon>
    </lineage>
</organism>
<evidence type="ECO:0000256" key="6">
    <source>
        <dbReference type="RuleBase" id="RU003682"/>
    </source>
</evidence>
<evidence type="ECO:0000256" key="3">
    <source>
        <dbReference type="ARBA" id="ARBA00022896"/>
    </source>
</evidence>
<keyword evidence="5 6" id="KW-0408">Iron</keyword>
<evidence type="ECO:0000256" key="1">
    <source>
        <dbReference type="ARBA" id="ARBA00008056"/>
    </source>
</evidence>
<dbReference type="GO" id="GO:0016706">
    <property type="term" value="F:2-oxoglutarate-dependent dioxygenase activity"/>
    <property type="evidence" value="ECO:0007669"/>
    <property type="project" value="UniProtKB-ARBA"/>
</dbReference>
<evidence type="ECO:0000313" key="9">
    <source>
        <dbReference type="Proteomes" id="UP001454036"/>
    </source>
</evidence>
<dbReference type="SUPFAM" id="SSF51197">
    <property type="entry name" value="Clavaminate synthase-like"/>
    <property type="match status" value="1"/>
</dbReference>
<keyword evidence="3" id="KW-0847">Vitamin C</keyword>
<dbReference type="InterPro" id="IPR026992">
    <property type="entry name" value="DIOX_N"/>
</dbReference>
<accession>A0AAV3Q9T7</accession>
<reference evidence="8 9" key="1">
    <citation type="submission" date="2024-01" db="EMBL/GenBank/DDBJ databases">
        <title>The complete chloroplast genome sequence of Lithospermum erythrorhizon: insights into the phylogenetic relationship among Boraginaceae species and the maternal lineages of purple gromwells.</title>
        <authorList>
            <person name="Okada T."/>
            <person name="Watanabe K."/>
        </authorList>
    </citation>
    <scope>NUCLEOTIDE SEQUENCE [LARGE SCALE GENOMIC DNA]</scope>
</reference>
<dbReference type="GO" id="GO:0046872">
    <property type="term" value="F:metal ion binding"/>
    <property type="evidence" value="ECO:0007669"/>
    <property type="project" value="UniProtKB-KW"/>
</dbReference>
<proteinExistence type="inferred from homology"/>
<keyword evidence="9" id="KW-1185">Reference proteome</keyword>
<name>A0AAV3Q9T7_LITER</name>
<evidence type="ECO:0000256" key="4">
    <source>
        <dbReference type="ARBA" id="ARBA00023002"/>
    </source>
</evidence>
<dbReference type="FunFam" id="2.60.120.330:FF:000005">
    <property type="entry name" value="1-aminocyclopropane-1-carboxylate oxidase homolog 1"/>
    <property type="match status" value="1"/>
</dbReference>
<dbReference type="GO" id="GO:0009805">
    <property type="term" value="P:coumarin biosynthetic process"/>
    <property type="evidence" value="ECO:0007669"/>
    <property type="project" value="UniProtKB-ARBA"/>
</dbReference>
<protein>
    <submittedName>
        <fullName evidence="8">Oxidoreductase</fullName>
    </submittedName>
</protein>
<comment type="caution">
    <text evidence="8">The sequence shown here is derived from an EMBL/GenBank/DDBJ whole genome shotgun (WGS) entry which is preliminary data.</text>
</comment>
<dbReference type="InterPro" id="IPR027443">
    <property type="entry name" value="IPNS-like_sf"/>
</dbReference>
<dbReference type="GO" id="GO:0002238">
    <property type="term" value="P:response to molecule of fungal origin"/>
    <property type="evidence" value="ECO:0007669"/>
    <property type="project" value="UniProtKB-ARBA"/>
</dbReference>
<keyword evidence="4 6" id="KW-0560">Oxidoreductase</keyword>
<dbReference type="EMBL" id="BAABME010019993">
    <property type="protein sequence ID" value="GAA0158997.1"/>
    <property type="molecule type" value="Genomic_DNA"/>
</dbReference>
<comment type="similarity">
    <text evidence="1 6">Belongs to the iron/ascorbate-dependent oxidoreductase family.</text>
</comment>
<evidence type="ECO:0000256" key="2">
    <source>
        <dbReference type="ARBA" id="ARBA00022723"/>
    </source>
</evidence>
<evidence type="ECO:0000256" key="5">
    <source>
        <dbReference type="ARBA" id="ARBA00023004"/>
    </source>
</evidence>
<dbReference type="InterPro" id="IPR044861">
    <property type="entry name" value="IPNS-like_FE2OG_OXY"/>
</dbReference>
<dbReference type="PANTHER" id="PTHR10209">
    <property type="entry name" value="OXIDOREDUCTASE, 2OG-FE II OXYGENASE FAMILY PROTEIN"/>
    <property type="match status" value="1"/>
</dbReference>
<dbReference type="Pfam" id="PF03171">
    <property type="entry name" value="2OG-FeII_Oxy"/>
    <property type="match status" value="1"/>
</dbReference>
<keyword evidence="2 6" id="KW-0479">Metal-binding</keyword>
<dbReference type="PROSITE" id="PS51471">
    <property type="entry name" value="FE2OG_OXY"/>
    <property type="match status" value="1"/>
</dbReference>
<evidence type="ECO:0000259" key="7">
    <source>
        <dbReference type="PROSITE" id="PS51471"/>
    </source>
</evidence>
<dbReference type="InterPro" id="IPR005123">
    <property type="entry name" value="Oxoglu/Fe-dep_dioxygenase_dom"/>
</dbReference>
<dbReference type="Pfam" id="PF14226">
    <property type="entry name" value="DIOX_N"/>
    <property type="match status" value="1"/>
</dbReference>